<evidence type="ECO:0000256" key="3">
    <source>
        <dbReference type="ARBA" id="ARBA00022840"/>
    </source>
</evidence>
<dbReference type="PROSITE" id="PS51161">
    <property type="entry name" value="ATP_CONE"/>
    <property type="match status" value="1"/>
</dbReference>
<dbReference type="AlphaFoldDB" id="A0A2M6W5I0"/>
<evidence type="ECO:0000256" key="2">
    <source>
        <dbReference type="ARBA" id="ARBA00022741"/>
    </source>
</evidence>
<feature type="zinc finger region" evidence="7">
    <location>
        <begin position="3"/>
        <end position="34"/>
    </location>
</feature>
<keyword evidence="5 7" id="KW-0238">DNA-binding</keyword>
<protein>
    <recommendedName>
        <fullName evidence="7">Transcriptional repressor NrdR</fullName>
    </recommendedName>
</protein>
<dbReference type="PANTHER" id="PTHR30455">
    <property type="entry name" value="TRANSCRIPTIONAL REPRESSOR NRDR"/>
    <property type="match status" value="1"/>
</dbReference>
<organism evidence="9 10">
    <name type="scientific">Candidatus Magasanikbacteria bacterium CG10_big_fil_rev_8_21_14_0_10_36_32</name>
    <dbReference type="NCBI Taxonomy" id="1974646"/>
    <lineage>
        <taxon>Bacteria</taxon>
        <taxon>Candidatus Magasanikiibacteriota</taxon>
    </lineage>
</organism>
<comment type="caution">
    <text evidence="9">The sequence shown here is derived from an EMBL/GenBank/DDBJ whole genome shotgun (WGS) entry which is preliminary data.</text>
</comment>
<keyword evidence="7" id="KW-0863">Zinc-finger</keyword>
<feature type="domain" description="ATP-cone" evidence="8">
    <location>
        <begin position="49"/>
        <end position="139"/>
    </location>
</feature>
<dbReference type="GO" id="GO:0003677">
    <property type="term" value="F:DNA binding"/>
    <property type="evidence" value="ECO:0007669"/>
    <property type="project" value="UniProtKB-KW"/>
</dbReference>
<keyword evidence="3 7" id="KW-0067">ATP-binding</keyword>
<evidence type="ECO:0000259" key="8">
    <source>
        <dbReference type="PROSITE" id="PS51161"/>
    </source>
</evidence>
<dbReference type="InterPro" id="IPR003796">
    <property type="entry name" value="RNR_NrdR-like"/>
</dbReference>
<dbReference type="Proteomes" id="UP000231426">
    <property type="component" value="Unassembled WGS sequence"/>
</dbReference>
<name>A0A2M6W5I0_9BACT</name>
<evidence type="ECO:0000256" key="7">
    <source>
        <dbReference type="HAMAP-Rule" id="MF_00440"/>
    </source>
</evidence>
<dbReference type="HAMAP" id="MF_00440">
    <property type="entry name" value="NrdR"/>
    <property type="match status" value="1"/>
</dbReference>
<keyword evidence="7" id="KW-0862">Zinc</keyword>
<dbReference type="NCBIfam" id="TIGR00244">
    <property type="entry name" value="transcriptional regulator NrdR"/>
    <property type="match status" value="1"/>
</dbReference>
<dbReference type="InterPro" id="IPR005144">
    <property type="entry name" value="ATP-cone_dom"/>
</dbReference>
<keyword evidence="7" id="KW-0479">Metal-binding</keyword>
<evidence type="ECO:0000313" key="9">
    <source>
        <dbReference type="EMBL" id="PIT88054.1"/>
    </source>
</evidence>
<comment type="similarity">
    <text evidence="7">Belongs to the NrdR family.</text>
</comment>
<gene>
    <name evidence="7" type="primary">nrdR</name>
    <name evidence="9" type="ORF">COU29_03510</name>
</gene>
<keyword evidence="4 7" id="KW-0805">Transcription regulation</keyword>
<dbReference type="GO" id="GO:0005524">
    <property type="term" value="F:ATP binding"/>
    <property type="evidence" value="ECO:0007669"/>
    <property type="project" value="UniProtKB-UniRule"/>
</dbReference>
<comment type="function">
    <text evidence="7">Negatively regulates transcription of bacterial ribonucleotide reductase nrd genes and operons by binding to NrdR-boxes.</text>
</comment>
<keyword evidence="2 7" id="KW-0547">Nucleotide-binding</keyword>
<dbReference type="EMBL" id="PFBV01000005">
    <property type="protein sequence ID" value="PIT88054.1"/>
    <property type="molecule type" value="Genomic_DNA"/>
</dbReference>
<dbReference type="Pfam" id="PF22811">
    <property type="entry name" value="Zn_ribbon_NrdR"/>
    <property type="match status" value="1"/>
</dbReference>
<dbReference type="InterPro" id="IPR055173">
    <property type="entry name" value="NrdR-like_N"/>
</dbReference>
<dbReference type="GO" id="GO:0008270">
    <property type="term" value="F:zinc ion binding"/>
    <property type="evidence" value="ECO:0007669"/>
    <property type="project" value="UniProtKB-UniRule"/>
</dbReference>
<sequence>MRCPVCKSKETSVVDSRTGSDGLTVRRRRECAKCHFRFSTVEEIELLDIVVVKSDGRRESYMRSKVEVGIRISLSKCSYTAENFSRLIHAVERDIQKKRKREISSQDIGEIVMRHLHSFNKVAYIRFASVYRDFKDVKTFEKELKKIASSKATK</sequence>
<evidence type="ECO:0000313" key="10">
    <source>
        <dbReference type="Proteomes" id="UP000231426"/>
    </source>
</evidence>
<proteinExistence type="inferred from homology"/>
<dbReference type="GO" id="GO:0045892">
    <property type="term" value="P:negative regulation of DNA-templated transcription"/>
    <property type="evidence" value="ECO:0007669"/>
    <property type="project" value="UniProtKB-UniRule"/>
</dbReference>
<dbReference type="Pfam" id="PF03477">
    <property type="entry name" value="ATP-cone"/>
    <property type="match status" value="1"/>
</dbReference>
<keyword evidence="1 7" id="KW-0678">Repressor</keyword>
<evidence type="ECO:0000256" key="4">
    <source>
        <dbReference type="ARBA" id="ARBA00023015"/>
    </source>
</evidence>
<accession>A0A2M6W5I0</accession>
<evidence type="ECO:0000256" key="5">
    <source>
        <dbReference type="ARBA" id="ARBA00023125"/>
    </source>
</evidence>
<comment type="cofactor">
    <cofactor evidence="7">
        <name>Zn(2+)</name>
        <dbReference type="ChEBI" id="CHEBI:29105"/>
    </cofactor>
    <text evidence="7">Binds 1 zinc ion.</text>
</comment>
<dbReference type="PANTHER" id="PTHR30455:SF2">
    <property type="entry name" value="TRANSCRIPTIONAL REPRESSOR NRDR"/>
    <property type="match status" value="1"/>
</dbReference>
<evidence type="ECO:0000256" key="6">
    <source>
        <dbReference type="ARBA" id="ARBA00023163"/>
    </source>
</evidence>
<keyword evidence="6 7" id="KW-0804">Transcription</keyword>
<reference evidence="10" key="1">
    <citation type="submission" date="2017-09" db="EMBL/GenBank/DDBJ databases">
        <title>Depth-based differentiation of microbial function through sediment-hosted aquifers and enrichment of novel symbionts in the deep terrestrial subsurface.</title>
        <authorList>
            <person name="Probst A.J."/>
            <person name="Ladd B."/>
            <person name="Jarett J.K."/>
            <person name="Geller-Mcgrath D.E."/>
            <person name="Sieber C.M.K."/>
            <person name="Emerson J.B."/>
            <person name="Anantharaman K."/>
            <person name="Thomas B.C."/>
            <person name="Malmstrom R."/>
            <person name="Stieglmeier M."/>
            <person name="Klingl A."/>
            <person name="Woyke T."/>
            <person name="Ryan C.M."/>
            <person name="Banfield J.F."/>
        </authorList>
    </citation>
    <scope>NUCLEOTIDE SEQUENCE [LARGE SCALE GENOMIC DNA]</scope>
</reference>
<evidence type="ECO:0000256" key="1">
    <source>
        <dbReference type="ARBA" id="ARBA00022491"/>
    </source>
</evidence>